<evidence type="ECO:0000256" key="1">
    <source>
        <dbReference type="ARBA" id="ARBA00005582"/>
    </source>
</evidence>
<dbReference type="Proteomes" id="UP000230935">
    <property type="component" value="Unassembled WGS sequence"/>
</dbReference>
<dbReference type="GO" id="GO:0004081">
    <property type="term" value="F:bis(5'-nucleosyl)-tetraphosphatase (asymmetrical) activity"/>
    <property type="evidence" value="ECO:0007669"/>
    <property type="project" value="TreeGrafter"/>
</dbReference>
<organism evidence="7 8">
    <name type="scientific">Candidatus Buchananbacteria bacterium CG10_big_fil_rev_8_21_14_0_10_42_9</name>
    <dbReference type="NCBI Taxonomy" id="1974526"/>
    <lineage>
        <taxon>Bacteria</taxon>
        <taxon>Candidatus Buchananiibacteriota</taxon>
    </lineage>
</organism>
<dbReference type="CDD" id="cd03428">
    <property type="entry name" value="NUDIX_Ap4A_Nudt2"/>
    <property type="match status" value="1"/>
</dbReference>
<evidence type="ECO:0000256" key="4">
    <source>
        <dbReference type="ARBA" id="ARBA00022801"/>
    </source>
</evidence>
<comment type="similarity">
    <text evidence="1">Belongs to the Nudix hydrolase family.</text>
</comment>
<accession>A0A2H0W0B3</accession>
<evidence type="ECO:0000313" key="7">
    <source>
        <dbReference type="EMBL" id="PIS04778.1"/>
    </source>
</evidence>
<dbReference type="SUPFAM" id="SSF55811">
    <property type="entry name" value="Nudix"/>
    <property type="match status" value="1"/>
</dbReference>
<feature type="domain" description="Nudix hydrolase" evidence="6">
    <location>
        <begin position="4"/>
        <end position="153"/>
    </location>
</feature>
<dbReference type="EMBL" id="PEZZ01000035">
    <property type="protein sequence ID" value="PIS04778.1"/>
    <property type="molecule type" value="Genomic_DNA"/>
</dbReference>
<dbReference type="Pfam" id="PF00293">
    <property type="entry name" value="NUDIX"/>
    <property type="match status" value="1"/>
</dbReference>
<dbReference type="InterPro" id="IPR051325">
    <property type="entry name" value="Nudix_hydrolase_domain"/>
</dbReference>
<reference evidence="8" key="1">
    <citation type="submission" date="2017-09" db="EMBL/GenBank/DDBJ databases">
        <title>Depth-based differentiation of microbial function through sediment-hosted aquifers and enrichment of novel symbionts in the deep terrestrial subsurface.</title>
        <authorList>
            <person name="Probst A.J."/>
            <person name="Ladd B."/>
            <person name="Jarett J.K."/>
            <person name="Geller-Mcgrath D.E."/>
            <person name="Sieber C.M.K."/>
            <person name="Emerson J.B."/>
            <person name="Anantharaman K."/>
            <person name="Thomas B.C."/>
            <person name="Malmstrom R."/>
            <person name="Stieglmeier M."/>
            <person name="Klingl A."/>
            <person name="Woyke T."/>
            <person name="Ryan C.M."/>
            <person name="Banfield J.F."/>
        </authorList>
    </citation>
    <scope>NUCLEOTIDE SEQUENCE [LARGE SCALE GENOMIC DNA]</scope>
</reference>
<comment type="caution">
    <text evidence="7">The sequence shown here is derived from an EMBL/GenBank/DDBJ whole genome shotgun (WGS) entry which is preliminary data.</text>
</comment>
<name>A0A2H0W0B3_9BACT</name>
<evidence type="ECO:0000256" key="5">
    <source>
        <dbReference type="ARBA" id="ARBA00032644"/>
    </source>
</evidence>
<dbReference type="Gene3D" id="3.90.79.10">
    <property type="entry name" value="Nucleoside Triphosphate Pyrophosphohydrolase"/>
    <property type="match status" value="1"/>
</dbReference>
<sequence length="160" mass="18955">MKIKKQTAVGFVVYLPTEPEIKYLLLRHGEQWLRVLDRAGITEYWNFPKGRIDVKDADNLSTAYRELEEETGLTKNDVELDKDFEYRYDYSFKVQEDEGIFKVNKTAIFHIAKAKSDHITISPEHQDYGWFTYDEASKKINRPQIQQLLDKARDHILKKQ</sequence>
<keyword evidence="4" id="KW-0378">Hydrolase</keyword>
<dbReference type="AlphaFoldDB" id="A0A2H0W0B3"/>
<proteinExistence type="inferred from homology"/>
<dbReference type="InterPro" id="IPR000086">
    <property type="entry name" value="NUDIX_hydrolase_dom"/>
</dbReference>
<dbReference type="GO" id="GO:0006167">
    <property type="term" value="P:AMP biosynthetic process"/>
    <property type="evidence" value="ECO:0007669"/>
    <property type="project" value="TreeGrafter"/>
</dbReference>
<dbReference type="GO" id="GO:0000166">
    <property type="term" value="F:nucleotide binding"/>
    <property type="evidence" value="ECO:0007669"/>
    <property type="project" value="UniProtKB-KW"/>
</dbReference>
<dbReference type="PANTHER" id="PTHR21340:SF0">
    <property type="entry name" value="BIS(5'-NUCLEOSYL)-TETRAPHOSPHATASE [ASYMMETRICAL]"/>
    <property type="match status" value="1"/>
</dbReference>
<keyword evidence="3" id="KW-0547">Nucleotide-binding</keyword>
<evidence type="ECO:0000313" key="8">
    <source>
        <dbReference type="Proteomes" id="UP000230935"/>
    </source>
</evidence>
<protein>
    <recommendedName>
        <fullName evidence="2">Bis(5'-nucleosyl)-tetraphosphatase [asymmetrical]</fullName>
    </recommendedName>
    <alternativeName>
        <fullName evidence="5">Diadenosine 5',5'''-P1,P4-tetraphosphate asymmetrical hydrolase</fullName>
    </alternativeName>
</protein>
<dbReference type="PROSITE" id="PS51462">
    <property type="entry name" value="NUDIX"/>
    <property type="match status" value="1"/>
</dbReference>
<evidence type="ECO:0000256" key="2">
    <source>
        <dbReference type="ARBA" id="ARBA00018911"/>
    </source>
</evidence>
<gene>
    <name evidence="7" type="ORF">COT81_04495</name>
</gene>
<dbReference type="InterPro" id="IPR015797">
    <property type="entry name" value="NUDIX_hydrolase-like_dom_sf"/>
</dbReference>
<dbReference type="InterPro" id="IPR003565">
    <property type="entry name" value="Tetra_PHTase"/>
</dbReference>
<dbReference type="PANTHER" id="PTHR21340">
    <property type="entry name" value="DIADENOSINE 5,5-P1,P4-TETRAPHOSPHATE PYROPHOSPHOHYDROLASE MUTT"/>
    <property type="match status" value="1"/>
</dbReference>
<evidence type="ECO:0000256" key="3">
    <source>
        <dbReference type="ARBA" id="ARBA00022741"/>
    </source>
</evidence>
<evidence type="ECO:0000259" key="6">
    <source>
        <dbReference type="PROSITE" id="PS51462"/>
    </source>
</evidence>
<dbReference type="GO" id="GO:0006754">
    <property type="term" value="P:ATP biosynthetic process"/>
    <property type="evidence" value="ECO:0007669"/>
    <property type="project" value="TreeGrafter"/>
</dbReference>